<dbReference type="InterPro" id="IPR036388">
    <property type="entry name" value="WH-like_DNA-bd_sf"/>
</dbReference>
<dbReference type="CDD" id="cd00090">
    <property type="entry name" value="HTH_ARSR"/>
    <property type="match status" value="1"/>
</dbReference>
<evidence type="ECO:0000259" key="1">
    <source>
        <dbReference type="Pfam" id="PF08279"/>
    </source>
</evidence>
<dbReference type="AlphaFoldDB" id="A0A2P4NVU3"/>
<proteinExistence type="predicted"/>
<dbReference type="InterPro" id="IPR011991">
    <property type="entry name" value="ArsR-like_HTH"/>
</dbReference>
<dbReference type="Pfam" id="PF08279">
    <property type="entry name" value="HTH_11"/>
    <property type="match status" value="1"/>
</dbReference>
<gene>
    <name evidence="2" type="ORF">AUR65_001450</name>
</gene>
<keyword evidence="3" id="KW-1185">Reference proteome</keyword>
<organism evidence="2 3">
    <name type="scientific">Haloferax marisrubri</name>
    <dbReference type="NCBI Taxonomy" id="1544719"/>
    <lineage>
        <taxon>Archaea</taxon>
        <taxon>Methanobacteriati</taxon>
        <taxon>Methanobacteriota</taxon>
        <taxon>Stenosarchaea group</taxon>
        <taxon>Halobacteria</taxon>
        <taxon>Halobacteriales</taxon>
        <taxon>Haloferacaceae</taxon>
        <taxon>Haloferax</taxon>
    </lineage>
</organism>
<comment type="caution">
    <text evidence="2">The sequence shown here is derived from an EMBL/GenBank/DDBJ whole genome shotgun (WGS) entry which is preliminary data.</text>
</comment>
<dbReference type="InterPro" id="IPR036390">
    <property type="entry name" value="WH_DNA-bd_sf"/>
</dbReference>
<dbReference type="InterPro" id="IPR013196">
    <property type="entry name" value="HTH_11"/>
</dbReference>
<dbReference type="EMBL" id="LOPW02000002">
    <property type="protein sequence ID" value="POG57255.1"/>
    <property type="molecule type" value="Genomic_DNA"/>
</dbReference>
<dbReference type="Gene3D" id="1.10.10.10">
    <property type="entry name" value="Winged helix-like DNA-binding domain superfamily/Winged helix DNA-binding domain"/>
    <property type="match status" value="1"/>
</dbReference>
<reference evidence="2" key="1">
    <citation type="submission" date="2017-08" db="EMBL/GenBank/DDBJ databases">
        <title>Haloferax marisrubri sp. nov., isolated from the Discovery deep brine-seawater interface in the Red Sea.</title>
        <authorList>
            <person name="Zhang G."/>
            <person name="Stingl U."/>
        </authorList>
    </citation>
    <scope>NUCLEOTIDE SEQUENCE [LARGE SCALE GENOMIC DNA]</scope>
    <source>
        <strain evidence="2">SB3</strain>
    </source>
</reference>
<evidence type="ECO:0000313" key="3">
    <source>
        <dbReference type="Proteomes" id="UP000053621"/>
    </source>
</evidence>
<accession>A0A2P4NVU3</accession>
<dbReference type="SUPFAM" id="SSF46785">
    <property type="entry name" value="Winged helix' DNA-binding domain"/>
    <property type="match status" value="1"/>
</dbReference>
<evidence type="ECO:0000313" key="2">
    <source>
        <dbReference type="EMBL" id="POG57255.1"/>
    </source>
</evidence>
<dbReference type="Proteomes" id="UP000053621">
    <property type="component" value="Unassembled WGS sequence"/>
</dbReference>
<dbReference type="RefSeq" id="WP_084816447.1">
    <property type="nucleotide sequence ID" value="NZ_LOPW02000002.1"/>
</dbReference>
<feature type="domain" description="Helix-turn-helix type 11" evidence="1">
    <location>
        <begin position="18"/>
        <end position="54"/>
    </location>
</feature>
<name>A0A2P4NVU3_9EURY</name>
<protein>
    <submittedName>
        <fullName evidence="2">Helix-turn-helix domain-containing protein</fullName>
    </submittedName>
</protein>
<sequence>MPEETRGRPEAVTAHRLYNHLRVSREPCTVQDFAERFGVSTRTVRKRLGELEEYDGVRSKRAGQAHIYWYSDWHREEDRFVDVTEAFPTMRVRHDLKSEIMSSRGKWLGRREKVVRNRAAAAEETPNGIYHRVDLWSALAQYVDEVTTRLPAALEDTYDERYLDSSPEDRLIELDDFPVTEEEFEHYTKEVALFGVGSGLLELPIALDDNSEALSRVFSAHEGEEIPTEEFDDVLPEFEQMLQWGDTFDEFVCKMVDFRW</sequence>